<dbReference type="AlphaFoldDB" id="A0AAX6HWB7"/>
<dbReference type="EMBL" id="JANAVB010006394">
    <property type="protein sequence ID" value="KAJ6845192.1"/>
    <property type="molecule type" value="Genomic_DNA"/>
</dbReference>
<comment type="caution">
    <text evidence="11">The sequence shown here is derived from an EMBL/GenBank/DDBJ whole genome shotgun (WGS) entry which is preliminary data.</text>
</comment>
<keyword evidence="5 9" id="KW-0732">Signal</keyword>
<evidence type="ECO:0000256" key="5">
    <source>
        <dbReference type="ARBA" id="ARBA00022729"/>
    </source>
</evidence>
<sequence length="253" mass="26384">MALTTVLAVTTLLVLSVSTPAAAQAASPPAFSPAPAPAPEFVNLTNLLTVAGPFHTFLNYLTQTQVLQTFQNQANNTDQGVTIFVPKDSAFSAIKKPAFANLTGDQLKSLLLLHALPKYYSLAEFRNLSNLGPVSTFAGGQYTMNLTDDSGTIRLQSGWANTKVTSSVWSAYPVAVYEVDRVLLPKAIFAVDPPLAPAPAPTPEAPVADVSPAPSKGKVGAPKPSEDSTNSGCMAGGFGYMALAISGALMIML</sequence>
<evidence type="ECO:0000313" key="12">
    <source>
        <dbReference type="Proteomes" id="UP001140949"/>
    </source>
</evidence>
<evidence type="ECO:0000256" key="8">
    <source>
        <dbReference type="SAM" id="MobiDB-lite"/>
    </source>
</evidence>
<dbReference type="GO" id="GO:0009834">
    <property type="term" value="P:plant-type secondary cell wall biogenesis"/>
    <property type="evidence" value="ECO:0007669"/>
    <property type="project" value="TreeGrafter"/>
</dbReference>
<protein>
    <submittedName>
        <fullName evidence="11">Fasciclin-like arabinogalactan protein 7</fullName>
    </submittedName>
</protein>
<dbReference type="InterPro" id="IPR036378">
    <property type="entry name" value="FAS1_dom_sf"/>
</dbReference>
<feature type="domain" description="FAS1" evidence="10">
    <location>
        <begin position="41"/>
        <end position="183"/>
    </location>
</feature>
<keyword evidence="4" id="KW-0449">Lipoprotein</keyword>
<accession>A0AAX6HWB7</accession>
<organism evidence="11 12">
    <name type="scientific">Iris pallida</name>
    <name type="common">Sweet iris</name>
    <dbReference type="NCBI Taxonomy" id="29817"/>
    <lineage>
        <taxon>Eukaryota</taxon>
        <taxon>Viridiplantae</taxon>
        <taxon>Streptophyta</taxon>
        <taxon>Embryophyta</taxon>
        <taxon>Tracheophyta</taxon>
        <taxon>Spermatophyta</taxon>
        <taxon>Magnoliopsida</taxon>
        <taxon>Liliopsida</taxon>
        <taxon>Asparagales</taxon>
        <taxon>Iridaceae</taxon>
        <taxon>Iridoideae</taxon>
        <taxon>Irideae</taxon>
        <taxon>Iris</taxon>
    </lineage>
</organism>
<evidence type="ECO:0000256" key="3">
    <source>
        <dbReference type="ARBA" id="ARBA00022475"/>
    </source>
</evidence>
<dbReference type="PANTHER" id="PTHR32077:SF3">
    <property type="entry name" value="FASCICLIN-LIKE ARABINOGALACTAN PROTEIN 7"/>
    <property type="match status" value="1"/>
</dbReference>
<comment type="subcellular location">
    <subcellularLocation>
        <location evidence="1">Cell membrane</location>
        <topology evidence="1">Lipid-anchor</topology>
        <topology evidence="1">GPI-anchor</topology>
    </subcellularLocation>
</comment>
<feature type="region of interest" description="Disordered" evidence="8">
    <location>
        <begin position="200"/>
        <end position="229"/>
    </location>
</feature>
<dbReference type="GO" id="GO:0098552">
    <property type="term" value="C:side of membrane"/>
    <property type="evidence" value="ECO:0007669"/>
    <property type="project" value="UniProtKB-KW"/>
</dbReference>
<feature type="chain" id="PRO_5043410793" evidence="9">
    <location>
        <begin position="26"/>
        <end position="253"/>
    </location>
</feature>
<dbReference type="InterPro" id="IPR000782">
    <property type="entry name" value="FAS1_domain"/>
</dbReference>
<dbReference type="PANTHER" id="PTHR32077">
    <property type="entry name" value="FASCICLIN-LIKE ARABINOGALACTAN PROTEIN"/>
    <property type="match status" value="1"/>
</dbReference>
<dbReference type="SMART" id="SM00554">
    <property type="entry name" value="FAS1"/>
    <property type="match status" value="1"/>
</dbReference>
<comment type="function">
    <text evidence="7">May be a cell surface adhesion protein.</text>
</comment>
<dbReference type="SUPFAM" id="SSF82153">
    <property type="entry name" value="FAS1 domain"/>
    <property type="match status" value="1"/>
</dbReference>
<keyword evidence="12" id="KW-1185">Reference proteome</keyword>
<keyword evidence="4" id="KW-0325">Glycoprotein</keyword>
<evidence type="ECO:0000256" key="7">
    <source>
        <dbReference type="ARBA" id="ARBA00024686"/>
    </source>
</evidence>
<comment type="similarity">
    <text evidence="2">Belongs to the fasciclin-like AGP family.</text>
</comment>
<keyword evidence="3" id="KW-1003">Cell membrane</keyword>
<name>A0AAX6HWB7_IRIPA</name>
<proteinExistence type="inferred from homology"/>
<evidence type="ECO:0000256" key="4">
    <source>
        <dbReference type="ARBA" id="ARBA00022622"/>
    </source>
</evidence>
<feature type="signal peptide" evidence="9">
    <location>
        <begin position="1"/>
        <end position="25"/>
    </location>
</feature>
<gene>
    <name evidence="11" type="ORF">M6B38_289125</name>
</gene>
<keyword evidence="4" id="KW-0336">GPI-anchor</keyword>
<dbReference type="FunFam" id="2.30.180.10:FF:000012">
    <property type="entry name" value="Fasciclin-like arabinogalactan protein 7"/>
    <property type="match status" value="1"/>
</dbReference>
<dbReference type="InterPro" id="IPR045003">
    <property type="entry name" value="FLA_A"/>
</dbReference>
<evidence type="ECO:0000259" key="10">
    <source>
        <dbReference type="PROSITE" id="PS50213"/>
    </source>
</evidence>
<evidence type="ECO:0000256" key="1">
    <source>
        <dbReference type="ARBA" id="ARBA00004609"/>
    </source>
</evidence>
<reference evidence="11" key="1">
    <citation type="journal article" date="2023" name="GigaByte">
        <title>Genome assembly of the bearded iris, Iris pallida Lam.</title>
        <authorList>
            <person name="Bruccoleri R.E."/>
            <person name="Oakeley E.J."/>
            <person name="Faust A.M.E."/>
            <person name="Altorfer M."/>
            <person name="Dessus-Babus S."/>
            <person name="Burckhardt D."/>
            <person name="Oertli M."/>
            <person name="Naumann U."/>
            <person name="Petersen F."/>
            <person name="Wong J."/>
        </authorList>
    </citation>
    <scope>NUCLEOTIDE SEQUENCE</scope>
    <source>
        <strain evidence="11">GSM-AAB239-AS_SAM_17_03QT</strain>
    </source>
</reference>
<keyword evidence="6" id="KW-0472">Membrane</keyword>
<dbReference type="GO" id="GO:0005886">
    <property type="term" value="C:plasma membrane"/>
    <property type="evidence" value="ECO:0007669"/>
    <property type="project" value="UniProtKB-SubCell"/>
</dbReference>
<reference evidence="11" key="2">
    <citation type="submission" date="2023-04" db="EMBL/GenBank/DDBJ databases">
        <authorList>
            <person name="Bruccoleri R.E."/>
            <person name="Oakeley E.J."/>
            <person name="Faust A.-M."/>
            <person name="Dessus-Babus S."/>
            <person name="Altorfer M."/>
            <person name="Burckhardt D."/>
            <person name="Oertli M."/>
            <person name="Naumann U."/>
            <person name="Petersen F."/>
            <person name="Wong J."/>
        </authorList>
    </citation>
    <scope>NUCLEOTIDE SEQUENCE</scope>
    <source>
        <strain evidence="11">GSM-AAB239-AS_SAM_17_03QT</strain>
        <tissue evidence="11">Leaf</tissue>
    </source>
</reference>
<dbReference type="Proteomes" id="UP001140949">
    <property type="component" value="Unassembled WGS sequence"/>
</dbReference>
<dbReference type="Gene3D" id="2.30.180.10">
    <property type="entry name" value="FAS1 domain"/>
    <property type="match status" value="1"/>
</dbReference>
<dbReference type="PROSITE" id="PS50213">
    <property type="entry name" value="FAS1"/>
    <property type="match status" value="1"/>
</dbReference>
<evidence type="ECO:0000256" key="2">
    <source>
        <dbReference type="ARBA" id="ARBA00007843"/>
    </source>
</evidence>
<dbReference type="Pfam" id="PF02469">
    <property type="entry name" value="Fasciclin"/>
    <property type="match status" value="1"/>
</dbReference>
<evidence type="ECO:0000313" key="11">
    <source>
        <dbReference type="EMBL" id="KAJ6845192.1"/>
    </source>
</evidence>
<evidence type="ECO:0000256" key="6">
    <source>
        <dbReference type="ARBA" id="ARBA00023136"/>
    </source>
</evidence>
<evidence type="ECO:0000256" key="9">
    <source>
        <dbReference type="SAM" id="SignalP"/>
    </source>
</evidence>